<dbReference type="InterPro" id="IPR049326">
    <property type="entry name" value="Rhodopsin_dom_fungi"/>
</dbReference>
<evidence type="ECO:0000259" key="8">
    <source>
        <dbReference type="Pfam" id="PF20684"/>
    </source>
</evidence>
<feature type="transmembrane region" description="Helical" evidence="7">
    <location>
        <begin position="220"/>
        <end position="240"/>
    </location>
</feature>
<keyword evidence="2 7" id="KW-0812">Transmembrane</keyword>
<reference evidence="9" key="1">
    <citation type="journal article" date="2020" name="Stud. Mycol.">
        <title>101 Dothideomycetes genomes: a test case for predicting lifestyles and emergence of pathogens.</title>
        <authorList>
            <person name="Haridas S."/>
            <person name="Albert R."/>
            <person name="Binder M."/>
            <person name="Bloem J."/>
            <person name="Labutti K."/>
            <person name="Salamov A."/>
            <person name="Andreopoulos B."/>
            <person name="Baker S."/>
            <person name="Barry K."/>
            <person name="Bills G."/>
            <person name="Bluhm B."/>
            <person name="Cannon C."/>
            <person name="Castanera R."/>
            <person name="Culley D."/>
            <person name="Daum C."/>
            <person name="Ezra D."/>
            <person name="Gonzalez J."/>
            <person name="Henrissat B."/>
            <person name="Kuo A."/>
            <person name="Liang C."/>
            <person name="Lipzen A."/>
            <person name="Lutzoni F."/>
            <person name="Magnuson J."/>
            <person name="Mondo S."/>
            <person name="Nolan M."/>
            <person name="Ohm R."/>
            <person name="Pangilinan J."/>
            <person name="Park H.-J."/>
            <person name="Ramirez L."/>
            <person name="Alfaro M."/>
            <person name="Sun H."/>
            <person name="Tritt A."/>
            <person name="Yoshinaga Y."/>
            <person name="Zwiers L.-H."/>
            <person name="Turgeon B."/>
            <person name="Goodwin S."/>
            <person name="Spatafora J."/>
            <person name="Crous P."/>
            <person name="Grigoriev I."/>
        </authorList>
    </citation>
    <scope>NUCLEOTIDE SEQUENCE</scope>
    <source>
        <strain evidence="9">CBS 690.94</strain>
    </source>
</reference>
<dbReference type="PANTHER" id="PTHR33048">
    <property type="entry name" value="PTH11-LIKE INTEGRAL MEMBRANE PROTEIN (AFU_ORTHOLOGUE AFUA_5G11245)"/>
    <property type="match status" value="1"/>
</dbReference>
<feature type="region of interest" description="Disordered" evidence="6">
    <location>
        <begin position="351"/>
        <end position="380"/>
    </location>
</feature>
<comment type="similarity">
    <text evidence="5">Belongs to the SAT4 family.</text>
</comment>
<keyword evidence="3 7" id="KW-1133">Transmembrane helix</keyword>
<feature type="transmembrane region" description="Helical" evidence="7">
    <location>
        <begin position="145"/>
        <end position="166"/>
    </location>
</feature>
<dbReference type="GO" id="GO:0016020">
    <property type="term" value="C:membrane"/>
    <property type="evidence" value="ECO:0007669"/>
    <property type="project" value="UniProtKB-SubCell"/>
</dbReference>
<dbReference type="PANTHER" id="PTHR33048:SF47">
    <property type="entry name" value="INTEGRAL MEMBRANE PROTEIN-RELATED"/>
    <property type="match status" value="1"/>
</dbReference>
<keyword evidence="10" id="KW-1185">Reference proteome</keyword>
<dbReference type="Proteomes" id="UP000799764">
    <property type="component" value="Unassembled WGS sequence"/>
</dbReference>
<evidence type="ECO:0000313" key="10">
    <source>
        <dbReference type="Proteomes" id="UP000799764"/>
    </source>
</evidence>
<evidence type="ECO:0000256" key="5">
    <source>
        <dbReference type="ARBA" id="ARBA00038359"/>
    </source>
</evidence>
<evidence type="ECO:0000313" key="9">
    <source>
        <dbReference type="EMBL" id="KAF2449307.1"/>
    </source>
</evidence>
<dbReference type="OrthoDB" id="3934549at2759"/>
<keyword evidence="4 7" id="KW-0472">Membrane</keyword>
<comment type="caution">
    <text evidence="9">The sequence shown here is derived from an EMBL/GenBank/DDBJ whole genome shotgun (WGS) entry which is preliminary data.</text>
</comment>
<dbReference type="Pfam" id="PF20684">
    <property type="entry name" value="Fung_rhodopsin"/>
    <property type="match status" value="1"/>
</dbReference>
<proteinExistence type="inferred from homology"/>
<evidence type="ECO:0000256" key="2">
    <source>
        <dbReference type="ARBA" id="ARBA00022692"/>
    </source>
</evidence>
<gene>
    <name evidence="9" type="ORF">P171DRAFT_427513</name>
</gene>
<feature type="compositionally biased region" description="Polar residues" evidence="6">
    <location>
        <begin position="371"/>
        <end position="380"/>
    </location>
</feature>
<protein>
    <recommendedName>
        <fullName evidence="8">Rhodopsin domain-containing protein</fullName>
    </recommendedName>
</protein>
<feature type="compositionally biased region" description="Basic and acidic residues" evidence="6">
    <location>
        <begin position="358"/>
        <end position="370"/>
    </location>
</feature>
<dbReference type="InterPro" id="IPR052337">
    <property type="entry name" value="SAT4-like"/>
</dbReference>
<accession>A0A9P4PSC9</accession>
<dbReference type="EMBL" id="MU001494">
    <property type="protein sequence ID" value="KAF2449307.1"/>
    <property type="molecule type" value="Genomic_DNA"/>
</dbReference>
<dbReference type="AlphaFoldDB" id="A0A9P4PSC9"/>
<comment type="subcellular location">
    <subcellularLocation>
        <location evidence="1">Membrane</location>
        <topology evidence="1">Multi-pass membrane protein</topology>
    </subcellularLocation>
</comment>
<evidence type="ECO:0000256" key="7">
    <source>
        <dbReference type="SAM" id="Phobius"/>
    </source>
</evidence>
<name>A0A9P4PSC9_9PLEO</name>
<feature type="region of interest" description="Disordered" evidence="6">
    <location>
        <begin position="307"/>
        <end position="338"/>
    </location>
</feature>
<evidence type="ECO:0000256" key="3">
    <source>
        <dbReference type="ARBA" id="ARBA00022989"/>
    </source>
</evidence>
<feature type="transmembrane region" description="Helical" evidence="7">
    <location>
        <begin position="69"/>
        <end position="88"/>
    </location>
</feature>
<feature type="transmembrane region" description="Helical" evidence="7">
    <location>
        <begin position="36"/>
        <end position="57"/>
    </location>
</feature>
<evidence type="ECO:0000256" key="4">
    <source>
        <dbReference type="ARBA" id="ARBA00023136"/>
    </source>
</evidence>
<evidence type="ECO:0000256" key="6">
    <source>
        <dbReference type="SAM" id="MobiDB-lite"/>
    </source>
</evidence>
<sequence>MGDSSASAPAKSPTPEEMAFLQYQMSVKDQTLQPNFYASVGVCMVLAYVSVVLRLLARRRKSQKLMADDWWIIGALVPTTLWDVFNFWSIKSGLGLHIIRVTDAKAFIQSAVGCMILYALCLPPVKFSILLFYHRIFPSKTIKNISIVIAAIVAGAAIASSIAFGLQCIPLSSLWDGTHGQCLELSPLAMSTGVINIVTDVAILALPIKSLIQLKASTKVRLGLVATFLLGGCVCIFSIIRTTIVGQASQDDPSWSNASPGMWSVIEVHVAIISANLPVLKPLFFKDRQQTTANSYGKPMIKSSGYIRSDDYDSQGSKKTSKARGPFSITNNSMWENEDDQMPLHDIELGHGKISKSTHVDVRSVPRDNVNRPQNPGSAI</sequence>
<feature type="transmembrane region" description="Helical" evidence="7">
    <location>
        <begin position="186"/>
        <end position="208"/>
    </location>
</feature>
<feature type="transmembrane region" description="Helical" evidence="7">
    <location>
        <begin position="260"/>
        <end position="280"/>
    </location>
</feature>
<feature type="domain" description="Rhodopsin" evidence="8">
    <location>
        <begin position="53"/>
        <end position="284"/>
    </location>
</feature>
<evidence type="ECO:0000256" key="1">
    <source>
        <dbReference type="ARBA" id="ARBA00004141"/>
    </source>
</evidence>
<feature type="transmembrane region" description="Helical" evidence="7">
    <location>
        <begin position="108"/>
        <end position="133"/>
    </location>
</feature>
<organism evidence="9 10">
    <name type="scientific">Karstenula rhodostoma CBS 690.94</name>
    <dbReference type="NCBI Taxonomy" id="1392251"/>
    <lineage>
        <taxon>Eukaryota</taxon>
        <taxon>Fungi</taxon>
        <taxon>Dikarya</taxon>
        <taxon>Ascomycota</taxon>
        <taxon>Pezizomycotina</taxon>
        <taxon>Dothideomycetes</taxon>
        <taxon>Pleosporomycetidae</taxon>
        <taxon>Pleosporales</taxon>
        <taxon>Massarineae</taxon>
        <taxon>Didymosphaeriaceae</taxon>
        <taxon>Karstenula</taxon>
    </lineage>
</organism>